<protein>
    <recommendedName>
        <fullName evidence="4">DUF3098 domain-containing protein</fullName>
    </recommendedName>
</protein>
<keyword evidence="3" id="KW-1185">Reference proteome</keyword>
<dbReference type="RefSeq" id="WP_188573632.1">
    <property type="nucleotide sequence ID" value="NZ_BMFW01000045.1"/>
</dbReference>
<evidence type="ECO:0000313" key="2">
    <source>
        <dbReference type="EMBL" id="GGI02346.1"/>
    </source>
</evidence>
<dbReference type="EMBL" id="BMFW01000045">
    <property type="protein sequence ID" value="GGI02346.1"/>
    <property type="molecule type" value="Genomic_DNA"/>
</dbReference>
<name>A0ABQ2B0L7_9MICC</name>
<dbReference type="Proteomes" id="UP000643279">
    <property type="component" value="Unassembled WGS sequence"/>
</dbReference>
<feature type="transmembrane region" description="Helical" evidence="1">
    <location>
        <begin position="12"/>
        <end position="36"/>
    </location>
</feature>
<sequence length="85" mass="9100">MNTTRRLTETVFVITLGALLIGGVLFVIGQAAGLVAGQNEWLEFFNNVIKPPICIAASICAVAGLLLSYRRPNKAVPQQQKVTSS</sequence>
<proteinExistence type="predicted"/>
<feature type="transmembrane region" description="Helical" evidence="1">
    <location>
        <begin position="48"/>
        <end position="69"/>
    </location>
</feature>
<gene>
    <name evidence="2" type="ORF">GCM10007170_43880</name>
</gene>
<keyword evidence="1" id="KW-0472">Membrane</keyword>
<evidence type="ECO:0000256" key="1">
    <source>
        <dbReference type="SAM" id="Phobius"/>
    </source>
</evidence>
<keyword evidence="1" id="KW-1133">Transmembrane helix</keyword>
<evidence type="ECO:0000313" key="3">
    <source>
        <dbReference type="Proteomes" id="UP000643279"/>
    </source>
</evidence>
<reference evidence="3" key="1">
    <citation type="journal article" date="2019" name="Int. J. Syst. Evol. Microbiol.">
        <title>The Global Catalogue of Microorganisms (GCM) 10K type strain sequencing project: providing services to taxonomists for standard genome sequencing and annotation.</title>
        <authorList>
            <consortium name="The Broad Institute Genomics Platform"/>
            <consortium name="The Broad Institute Genome Sequencing Center for Infectious Disease"/>
            <person name="Wu L."/>
            <person name="Ma J."/>
        </authorList>
    </citation>
    <scope>NUCLEOTIDE SEQUENCE [LARGE SCALE GENOMIC DNA]</scope>
    <source>
        <strain evidence="3">CGMCC 1.12778</strain>
    </source>
</reference>
<comment type="caution">
    <text evidence="2">The sequence shown here is derived from an EMBL/GenBank/DDBJ whole genome shotgun (WGS) entry which is preliminary data.</text>
</comment>
<organism evidence="2 3">
    <name type="scientific">Arthrobacter liuii</name>
    <dbReference type="NCBI Taxonomy" id="1476996"/>
    <lineage>
        <taxon>Bacteria</taxon>
        <taxon>Bacillati</taxon>
        <taxon>Actinomycetota</taxon>
        <taxon>Actinomycetes</taxon>
        <taxon>Micrococcales</taxon>
        <taxon>Micrococcaceae</taxon>
        <taxon>Arthrobacter</taxon>
    </lineage>
</organism>
<keyword evidence="1" id="KW-0812">Transmembrane</keyword>
<accession>A0ABQ2B0L7</accession>
<evidence type="ECO:0008006" key="4">
    <source>
        <dbReference type="Google" id="ProtNLM"/>
    </source>
</evidence>